<dbReference type="EMBL" id="BAABBF010000001">
    <property type="protein sequence ID" value="GAA3693079.1"/>
    <property type="molecule type" value="Genomic_DNA"/>
</dbReference>
<reference evidence="3" key="1">
    <citation type="journal article" date="2019" name="Int. J. Syst. Evol. Microbiol.">
        <title>The Global Catalogue of Microorganisms (GCM) 10K type strain sequencing project: providing services to taxonomists for standard genome sequencing and annotation.</title>
        <authorList>
            <consortium name="The Broad Institute Genomics Platform"/>
            <consortium name="The Broad Institute Genome Sequencing Center for Infectious Disease"/>
            <person name="Wu L."/>
            <person name="Ma J."/>
        </authorList>
    </citation>
    <scope>NUCLEOTIDE SEQUENCE [LARGE SCALE GENOMIC DNA]</scope>
    <source>
        <strain evidence="3">JCM 17498</strain>
    </source>
</reference>
<feature type="domain" description="Abortive infection protein-like C-terminal" evidence="1">
    <location>
        <begin position="78"/>
        <end position="152"/>
    </location>
</feature>
<keyword evidence="3" id="KW-1185">Reference proteome</keyword>
<name>A0ABP7CMB0_9SPHN</name>
<dbReference type="InterPro" id="IPR026001">
    <property type="entry name" value="Abi-like_C"/>
</dbReference>
<evidence type="ECO:0000313" key="3">
    <source>
        <dbReference type="Proteomes" id="UP001500523"/>
    </source>
</evidence>
<comment type="caution">
    <text evidence="2">The sequence shown here is derived from an EMBL/GenBank/DDBJ whole genome shotgun (WGS) entry which is preliminary data.</text>
</comment>
<sequence length="250" mass="27829">MSETWYPGIKAFCSYWKDAAMLQQTFETLEQEFASDNDACIDAAKAIVECACRVILANLDDPTSPLTPPEQNPDFGAWLSSAVRVLHLDQVRDASFRKLISQYHKLATSLGDLRNTSGAVSHGRDGFLLKLSVHQRRAALLAADAIIMFLHEAYLEHEPELVRTREPYERFARMNALIDRNVGVAALESEFDAAVDITISLPNDDVITLTIEASRLLFEFDRDAYVAALIASREADADTRNSDIVDVNHG</sequence>
<protein>
    <submittedName>
        <fullName evidence="2">Abortive infection family protein</fullName>
    </submittedName>
</protein>
<dbReference type="Pfam" id="PF14355">
    <property type="entry name" value="Abi_C"/>
    <property type="match status" value="1"/>
</dbReference>
<evidence type="ECO:0000259" key="1">
    <source>
        <dbReference type="Pfam" id="PF14355"/>
    </source>
</evidence>
<gene>
    <name evidence="2" type="ORF">GCM10022268_00060</name>
</gene>
<evidence type="ECO:0000313" key="2">
    <source>
        <dbReference type="EMBL" id="GAA3693079.1"/>
    </source>
</evidence>
<dbReference type="Proteomes" id="UP001500523">
    <property type="component" value="Unassembled WGS sequence"/>
</dbReference>
<proteinExistence type="predicted"/>
<accession>A0ABP7CMB0</accession>
<organism evidence="2 3">
    <name type="scientific">Sphingomonas cynarae</name>
    <dbReference type="NCBI Taxonomy" id="930197"/>
    <lineage>
        <taxon>Bacteria</taxon>
        <taxon>Pseudomonadati</taxon>
        <taxon>Pseudomonadota</taxon>
        <taxon>Alphaproteobacteria</taxon>
        <taxon>Sphingomonadales</taxon>
        <taxon>Sphingomonadaceae</taxon>
        <taxon>Sphingomonas</taxon>
    </lineage>
</organism>